<dbReference type="AlphaFoldDB" id="A0A814PCZ5"/>
<dbReference type="Proteomes" id="UP000681722">
    <property type="component" value="Unassembled WGS sequence"/>
</dbReference>
<name>A0A814PCZ5_9BILA</name>
<organism evidence="1 3">
    <name type="scientific">Didymodactylos carnosus</name>
    <dbReference type="NCBI Taxonomy" id="1234261"/>
    <lineage>
        <taxon>Eukaryota</taxon>
        <taxon>Metazoa</taxon>
        <taxon>Spiralia</taxon>
        <taxon>Gnathifera</taxon>
        <taxon>Rotifera</taxon>
        <taxon>Eurotatoria</taxon>
        <taxon>Bdelloidea</taxon>
        <taxon>Philodinida</taxon>
        <taxon>Philodinidae</taxon>
        <taxon>Didymodactylos</taxon>
    </lineage>
</organism>
<comment type="caution">
    <text evidence="1">The sequence shown here is derived from an EMBL/GenBank/DDBJ whole genome shotgun (WGS) entry which is preliminary data.</text>
</comment>
<sequence>MSKIICQFIQGVLVPPLIASTVDHVSSNVNQNINAQLKLFHHKRTVAYFQSLTQEEINAKANRETRASAHREINDVRTGAPGRIHHIGFICQAKNIRVRIYDQEGRVEHVIGEDTSKDAIDIVYHPPSEPNDLGHWTVKNRENIKSTGKFNCLFDAIGPQIDCAGKQLRQDAAATMEVYQDQLAATMYDVQYLKQNFSAALFTGGRVADRENLRAQMRGRGSQSVIRTKTPHRTWSCEYERPLRENKEGSRQRTG</sequence>
<dbReference type="Proteomes" id="UP000663829">
    <property type="component" value="Unassembled WGS sequence"/>
</dbReference>
<dbReference type="EMBL" id="CAJOBC010005595">
    <property type="protein sequence ID" value="CAF3869134.1"/>
    <property type="molecule type" value="Genomic_DNA"/>
</dbReference>
<reference evidence="1" key="1">
    <citation type="submission" date="2021-02" db="EMBL/GenBank/DDBJ databases">
        <authorList>
            <person name="Nowell W R."/>
        </authorList>
    </citation>
    <scope>NUCLEOTIDE SEQUENCE</scope>
</reference>
<accession>A0A814PCZ5</accession>
<dbReference type="EMBL" id="CAJNOQ010005595">
    <property type="protein sequence ID" value="CAF1104469.1"/>
    <property type="molecule type" value="Genomic_DNA"/>
</dbReference>
<evidence type="ECO:0000313" key="2">
    <source>
        <dbReference type="EMBL" id="CAF3869134.1"/>
    </source>
</evidence>
<proteinExistence type="predicted"/>
<gene>
    <name evidence="1" type="ORF">GPM918_LOCUS18915</name>
    <name evidence="2" type="ORF">SRO942_LOCUS18912</name>
</gene>
<evidence type="ECO:0000313" key="1">
    <source>
        <dbReference type="EMBL" id="CAF1104469.1"/>
    </source>
</evidence>
<protein>
    <submittedName>
        <fullName evidence="1">Uncharacterized protein</fullName>
    </submittedName>
</protein>
<evidence type="ECO:0000313" key="3">
    <source>
        <dbReference type="Proteomes" id="UP000663829"/>
    </source>
</evidence>
<keyword evidence="3" id="KW-1185">Reference proteome</keyword>